<organism evidence="2 3">
    <name type="scientific">Bacillus luti</name>
    <dbReference type="NCBI Taxonomy" id="2026191"/>
    <lineage>
        <taxon>Bacteria</taxon>
        <taxon>Bacillati</taxon>
        <taxon>Bacillota</taxon>
        <taxon>Bacilli</taxon>
        <taxon>Bacillales</taxon>
        <taxon>Bacillaceae</taxon>
        <taxon>Bacillus</taxon>
        <taxon>Bacillus cereus group</taxon>
    </lineage>
</organism>
<keyword evidence="3" id="KW-1185">Reference proteome</keyword>
<evidence type="ECO:0008006" key="4">
    <source>
        <dbReference type="Google" id="ProtNLM"/>
    </source>
</evidence>
<dbReference type="RefSeq" id="WP_000037919.1">
    <property type="nucleotide sequence ID" value="NZ_JBBAGV010000023.1"/>
</dbReference>
<name>A0ABU8I1D8_9BACI</name>
<dbReference type="EMBL" id="JBBAGW010000025">
    <property type="protein sequence ID" value="MEI5932554.1"/>
    <property type="molecule type" value="Genomic_DNA"/>
</dbReference>
<evidence type="ECO:0000313" key="2">
    <source>
        <dbReference type="EMBL" id="MEI5932554.1"/>
    </source>
</evidence>
<accession>A0ABU8I1D8</accession>
<feature type="region of interest" description="Disordered" evidence="1">
    <location>
        <begin position="108"/>
        <end position="135"/>
    </location>
</feature>
<sequence length="135" mass="15705">MSKKISIEEMTQEMKEKFTISLEDAHKILLDHGVTKSTNTQVTMRWIRDGKIDALLIGKGRVETRKWLINKESLMEFVAFERLTLGDFKAMKEELEMLRAFKFEVEKKPKRATGTRQKKDAATNTSKEKKEVPTK</sequence>
<gene>
    <name evidence="2" type="ORF">WBS43_28145</name>
</gene>
<reference evidence="2 3" key="1">
    <citation type="submission" date="2024-03" db="EMBL/GenBank/DDBJ databases">
        <title>A Rare Waterborne Outbreak of Bacillus cereus in China: Epidemiologic Survey, Genomic Insights and Virulence Characteristics.</title>
        <authorList>
            <person name="Wang S."/>
        </authorList>
    </citation>
    <scope>NUCLEOTIDE SEQUENCE [LARGE SCALE GENOMIC DNA]</scope>
    <source>
        <strain evidence="2 3">BC008</strain>
    </source>
</reference>
<protein>
    <recommendedName>
        <fullName evidence="4">DNA-binding protein</fullName>
    </recommendedName>
</protein>
<dbReference type="Proteomes" id="UP001365619">
    <property type="component" value="Unassembled WGS sequence"/>
</dbReference>
<evidence type="ECO:0000256" key="1">
    <source>
        <dbReference type="SAM" id="MobiDB-lite"/>
    </source>
</evidence>
<comment type="caution">
    <text evidence="2">The sequence shown here is derived from an EMBL/GenBank/DDBJ whole genome shotgun (WGS) entry which is preliminary data.</text>
</comment>
<evidence type="ECO:0000313" key="3">
    <source>
        <dbReference type="Proteomes" id="UP001365619"/>
    </source>
</evidence>
<proteinExistence type="predicted"/>
<feature type="compositionally biased region" description="Basic and acidic residues" evidence="1">
    <location>
        <begin position="117"/>
        <end position="135"/>
    </location>
</feature>